<dbReference type="Gramene" id="OMO54857">
    <property type="protein sequence ID" value="OMO54857"/>
    <property type="gene ID" value="CCACVL1_27519"/>
</dbReference>
<proteinExistence type="predicted"/>
<comment type="caution">
    <text evidence="1">The sequence shown here is derived from an EMBL/GenBank/DDBJ whole genome shotgun (WGS) entry which is preliminary data.</text>
</comment>
<dbReference type="EMBL" id="AWWV01014860">
    <property type="protein sequence ID" value="OMO54857.1"/>
    <property type="molecule type" value="Genomic_DNA"/>
</dbReference>
<dbReference type="OrthoDB" id="10396415at2759"/>
<dbReference type="Proteomes" id="UP000188268">
    <property type="component" value="Unassembled WGS sequence"/>
</dbReference>
<dbReference type="AlphaFoldDB" id="A0A1R3G9X5"/>
<accession>A0A1R3G9X5</accession>
<protein>
    <submittedName>
        <fullName evidence="1">Uncharacterized protein</fullName>
    </submittedName>
</protein>
<feature type="non-terminal residue" evidence="1">
    <location>
        <position position="34"/>
    </location>
</feature>
<evidence type="ECO:0000313" key="2">
    <source>
        <dbReference type="Proteomes" id="UP000188268"/>
    </source>
</evidence>
<name>A0A1R3G9X5_COCAP</name>
<organism evidence="1 2">
    <name type="scientific">Corchorus capsularis</name>
    <name type="common">Jute</name>
    <dbReference type="NCBI Taxonomy" id="210143"/>
    <lineage>
        <taxon>Eukaryota</taxon>
        <taxon>Viridiplantae</taxon>
        <taxon>Streptophyta</taxon>
        <taxon>Embryophyta</taxon>
        <taxon>Tracheophyta</taxon>
        <taxon>Spermatophyta</taxon>
        <taxon>Magnoliopsida</taxon>
        <taxon>eudicotyledons</taxon>
        <taxon>Gunneridae</taxon>
        <taxon>Pentapetalae</taxon>
        <taxon>rosids</taxon>
        <taxon>malvids</taxon>
        <taxon>Malvales</taxon>
        <taxon>Malvaceae</taxon>
        <taxon>Grewioideae</taxon>
        <taxon>Apeibeae</taxon>
        <taxon>Corchorus</taxon>
    </lineage>
</organism>
<reference evidence="1 2" key="1">
    <citation type="submission" date="2013-09" db="EMBL/GenBank/DDBJ databases">
        <title>Corchorus capsularis genome sequencing.</title>
        <authorList>
            <person name="Alam M."/>
            <person name="Haque M.S."/>
            <person name="Islam M.S."/>
            <person name="Emdad E.M."/>
            <person name="Islam M.M."/>
            <person name="Ahmed B."/>
            <person name="Halim A."/>
            <person name="Hossen Q.M.M."/>
            <person name="Hossain M.Z."/>
            <person name="Ahmed R."/>
            <person name="Khan M.M."/>
            <person name="Islam R."/>
            <person name="Rashid M.M."/>
            <person name="Khan S.A."/>
            <person name="Rahman M.S."/>
            <person name="Alam M."/>
        </authorList>
    </citation>
    <scope>NUCLEOTIDE SEQUENCE [LARGE SCALE GENOMIC DNA]</scope>
    <source>
        <strain evidence="2">cv. CVL-1</strain>
        <tissue evidence="1">Whole seedling</tissue>
    </source>
</reference>
<sequence>MARIKSYLPQLVVIRSVGANLIGRYQGTLLARFE</sequence>
<evidence type="ECO:0000313" key="1">
    <source>
        <dbReference type="EMBL" id="OMO54857.1"/>
    </source>
</evidence>
<keyword evidence="2" id="KW-1185">Reference proteome</keyword>
<gene>
    <name evidence="1" type="ORF">CCACVL1_27519</name>
</gene>